<name>A0ACB6ZXI3_THEGA</name>
<evidence type="ECO:0000313" key="1">
    <source>
        <dbReference type="EMBL" id="KAF9654193.1"/>
    </source>
</evidence>
<protein>
    <submittedName>
        <fullName evidence="1">Uncharacterized protein</fullName>
    </submittedName>
</protein>
<dbReference type="Proteomes" id="UP000886501">
    <property type="component" value="Unassembled WGS sequence"/>
</dbReference>
<dbReference type="EMBL" id="MU117961">
    <property type="protein sequence ID" value="KAF9654193.1"/>
    <property type="molecule type" value="Genomic_DNA"/>
</dbReference>
<reference evidence="1" key="1">
    <citation type="submission" date="2019-10" db="EMBL/GenBank/DDBJ databases">
        <authorList>
            <consortium name="DOE Joint Genome Institute"/>
            <person name="Kuo A."/>
            <person name="Miyauchi S."/>
            <person name="Kiss E."/>
            <person name="Drula E."/>
            <person name="Kohler A."/>
            <person name="Sanchez-Garcia M."/>
            <person name="Andreopoulos B."/>
            <person name="Barry K.W."/>
            <person name="Bonito G."/>
            <person name="Buee M."/>
            <person name="Carver A."/>
            <person name="Chen C."/>
            <person name="Cichocki N."/>
            <person name="Clum A."/>
            <person name="Culley D."/>
            <person name="Crous P.W."/>
            <person name="Fauchery L."/>
            <person name="Girlanda M."/>
            <person name="Hayes R."/>
            <person name="Keri Z."/>
            <person name="Labutti K."/>
            <person name="Lipzen A."/>
            <person name="Lombard V."/>
            <person name="Magnuson J."/>
            <person name="Maillard F."/>
            <person name="Morin E."/>
            <person name="Murat C."/>
            <person name="Nolan M."/>
            <person name="Ohm R."/>
            <person name="Pangilinan J."/>
            <person name="Pereira M."/>
            <person name="Perotto S."/>
            <person name="Peter M."/>
            <person name="Riley R."/>
            <person name="Sitrit Y."/>
            <person name="Stielow B."/>
            <person name="Szollosi G."/>
            <person name="Zifcakova L."/>
            <person name="Stursova M."/>
            <person name="Spatafora J.W."/>
            <person name="Tedersoo L."/>
            <person name="Vaario L.-M."/>
            <person name="Yamada A."/>
            <person name="Yan M."/>
            <person name="Wang P."/>
            <person name="Xu J."/>
            <person name="Bruns T."/>
            <person name="Baldrian P."/>
            <person name="Vilgalys R."/>
            <person name="Henrissat B."/>
            <person name="Grigoriev I.V."/>
            <person name="Hibbett D."/>
            <person name="Nagy L.G."/>
            <person name="Martin F.M."/>
        </authorList>
    </citation>
    <scope>NUCLEOTIDE SEQUENCE</scope>
    <source>
        <strain evidence="1">P2</strain>
    </source>
</reference>
<proteinExistence type="predicted"/>
<gene>
    <name evidence="1" type="ORF">BDM02DRAFT_3406</name>
</gene>
<comment type="caution">
    <text evidence="1">The sequence shown here is derived from an EMBL/GenBank/DDBJ whole genome shotgun (WGS) entry which is preliminary data.</text>
</comment>
<accession>A0ACB6ZXI3</accession>
<organism evidence="1 2">
    <name type="scientific">Thelephora ganbajun</name>
    <name type="common">Ganba fungus</name>
    <dbReference type="NCBI Taxonomy" id="370292"/>
    <lineage>
        <taxon>Eukaryota</taxon>
        <taxon>Fungi</taxon>
        <taxon>Dikarya</taxon>
        <taxon>Basidiomycota</taxon>
        <taxon>Agaricomycotina</taxon>
        <taxon>Agaricomycetes</taxon>
        <taxon>Thelephorales</taxon>
        <taxon>Thelephoraceae</taxon>
        <taxon>Thelephora</taxon>
    </lineage>
</organism>
<evidence type="ECO:0000313" key="2">
    <source>
        <dbReference type="Proteomes" id="UP000886501"/>
    </source>
</evidence>
<keyword evidence="2" id="KW-1185">Reference proteome</keyword>
<reference evidence="1" key="2">
    <citation type="journal article" date="2020" name="Nat. Commun.">
        <title>Large-scale genome sequencing of mycorrhizal fungi provides insights into the early evolution of symbiotic traits.</title>
        <authorList>
            <person name="Miyauchi S."/>
            <person name="Kiss E."/>
            <person name="Kuo A."/>
            <person name="Drula E."/>
            <person name="Kohler A."/>
            <person name="Sanchez-Garcia M."/>
            <person name="Morin E."/>
            <person name="Andreopoulos B."/>
            <person name="Barry K.W."/>
            <person name="Bonito G."/>
            <person name="Buee M."/>
            <person name="Carver A."/>
            <person name="Chen C."/>
            <person name="Cichocki N."/>
            <person name="Clum A."/>
            <person name="Culley D."/>
            <person name="Crous P.W."/>
            <person name="Fauchery L."/>
            <person name="Girlanda M."/>
            <person name="Hayes R.D."/>
            <person name="Keri Z."/>
            <person name="LaButti K."/>
            <person name="Lipzen A."/>
            <person name="Lombard V."/>
            <person name="Magnuson J."/>
            <person name="Maillard F."/>
            <person name="Murat C."/>
            <person name="Nolan M."/>
            <person name="Ohm R.A."/>
            <person name="Pangilinan J."/>
            <person name="Pereira M.F."/>
            <person name="Perotto S."/>
            <person name="Peter M."/>
            <person name="Pfister S."/>
            <person name="Riley R."/>
            <person name="Sitrit Y."/>
            <person name="Stielow J.B."/>
            <person name="Szollosi G."/>
            <person name="Zifcakova L."/>
            <person name="Stursova M."/>
            <person name="Spatafora J.W."/>
            <person name="Tedersoo L."/>
            <person name="Vaario L.M."/>
            <person name="Yamada A."/>
            <person name="Yan M."/>
            <person name="Wang P."/>
            <person name="Xu J."/>
            <person name="Bruns T."/>
            <person name="Baldrian P."/>
            <person name="Vilgalys R."/>
            <person name="Dunand C."/>
            <person name="Henrissat B."/>
            <person name="Grigoriev I.V."/>
            <person name="Hibbett D."/>
            <person name="Nagy L.G."/>
            <person name="Martin F.M."/>
        </authorList>
    </citation>
    <scope>NUCLEOTIDE SEQUENCE</scope>
    <source>
        <strain evidence="1">P2</strain>
    </source>
</reference>
<sequence length="136" mass="15004">MSPKLDAVQKFKETLETGNFDLVTPFMLDDFTHEMFPKALGVPKQSKEQWKVNTGKTVGAFKTIKVNLHNIVESPGAVALQSTMETSGPDVTGEFVFFFRFENDEAGVPRISSISEFVDSQLMAQLLTMISPAAAQ</sequence>